<reference evidence="1" key="1">
    <citation type="submission" date="2013-11" db="EMBL/GenBank/DDBJ databases">
        <authorList>
            <person name="Thropp P.A."/>
            <person name="Correa S.M."/>
            <person name="Garb J.E."/>
            <person name="Binford G.J."/>
        </authorList>
    </citation>
    <scope>NUCLEOTIDE SEQUENCE</scope>
    <source>
        <tissue evidence="1">Venom gland</tissue>
    </source>
</reference>
<protein>
    <submittedName>
        <fullName evidence="1">Uncharacterized protein</fullName>
    </submittedName>
</protein>
<dbReference type="InterPro" id="IPR006616">
    <property type="entry name" value="DM9_repeat"/>
</dbReference>
<sequence>MCSGKIQPSHGCLYIAYGGGEHAHQSYEVLVVKSVTF</sequence>
<name>A0A0A0V9F8_SCYTH</name>
<dbReference type="Pfam" id="PF11901">
    <property type="entry name" value="DM9"/>
    <property type="match status" value="1"/>
</dbReference>
<organism evidence="1">
    <name type="scientific">Scytodes thoracica</name>
    <name type="common">Spitting spider</name>
    <name type="synonym">Aranea thoracica</name>
    <dbReference type="NCBI Taxonomy" id="1112478"/>
    <lineage>
        <taxon>Eukaryota</taxon>
        <taxon>Metazoa</taxon>
        <taxon>Ecdysozoa</taxon>
        <taxon>Arthropoda</taxon>
        <taxon>Chelicerata</taxon>
        <taxon>Arachnida</taxon>
        <taxon>Araneae</taxon>
        <taxon>Araneomorphae</taxon>
        <taxon>Haplogynae</taxon>
        <taxon>Scytodoidea</taxon>
        <taxon>Scytodidae</taxon>
        <taxon>Scytodes</taxon>
    </lineage>
</organism>
<reference evidence="1" key="2">
    <citation type="journal article" date="2014" name="J. Proteome Res.">
        <title>Spit and venom from scytodes spiders: a diverse and distinct cocktail.</title>
        <authorList>
            <person name="Zobel-Thropp P.A."/>
            <person name="Correa S.M."/>
            <person name="Garb J.E."/>
            <person name="Binford G.J."/>
        </authorList>
    </citation>
    <scope>NUCLEOTIDE SEQUENCE</scope>
    <source>
        <tissue evidence="1">Venom gland</tissue>
    </source>
</reference>
<evidence type="ECO:0000313" key="1">
    <source>
        <dbReference type="EMBL" id="AIW62406.1"/>
    </source>
</evidence>
<dbReference type="AlphaFoldDB" id="A0A0A0V9F8"/>
<dbReference type="EMBL" id="KF860393">
    <property type="protein sequence ID" value="AIW62406.1"/>
    <property type="molecule type" value="mRNA"/>
</dbReference>
<accession>A0A0A0V9F8</accession>
<proteinExistence type="evidence at transcript level"/>